<dbReference type="AlphaFoldDB" id="A0A3D8TUI3"/>
<organism evidence="1 2">
    <name type="scientific">Listeria kieliensis</name>
    <dbReference type="NCBI Taxonomy" id="1621700"/>
    <lineage>
        <taxon>Bacteria</taxon>
        <taxon>Bacillati</taxon>
        <taxon>Bacillota</taxon>
        <taxon>Bacilli</taxon>
        <taxon>Bacillales</taxon>
        <taxon>Listeriaceae</taxon>
        <taxon>Listeria</taxon>
    </lineage>
</organism>
<reference evidence="2" key="1">
    <citation type="submission" date="2015-04" db="EMBL/GenBank/DDBJ databases">
        <authorList>
            <person name="Schardt J."/>
            <person name="Mueller-Herbst S."/>
            <person name="Scherer S."/>
            <person name="Huptas C."/>
        </authorList>
    </citation>
    <scope>NUCLEOTIDE SEQUENCE [LARGE SCALE GENOMIC DNA]</scope>
    <source>
        <strain evidence="2">Kiel-L1</strain>
    </source>
</reference>
<dbReference type="Proteomes" id="UP000257055">
    <property type="component" value="Unassembled WGS sequence"/>
</dbReference>
<protein>
    <submittedName>
        <fullName evidence="1">Uncharacterized protein</fullName>
    </submittedName>
</protein>
<name>A0A3D8TUI3_9LIST</name>
<dbReference type="EMBL" id="LARY01000001">
    <property type="protein sequence ID" value="RDX02535.1"/>
    <property type="molecule type" value="Genomic_DNA"/>
</dbReference>
<evidence type="ECO:0000313" key="2">
    <source>
        <dbReference type="Proteomes" id="UP000257055"/>
    </source>
</evidence>
<keyword evidence="2" id="KW-1185">Reference proteome</keyword>
<comment type="caution">
    <text evidence="1">The sequence shown here is derived from an EMBL/GenBank/DDBJ whole genome shotgun (WGS) entry which is preliminary data.</text>
</comment>
<sequence length="1069" mass="125157">MDEKDFYKKIHPDLFSDSKIVKRGKLSEDYFSYFLESLTSQSKEKEFEDYCRKIIGVTICPNLLPQTGPTGGGDSKVDSETIPVSESLAESWLSGFGDLAHKERWAFAISAKKDWKPKFKSDVKKIVGTNKELDRDYKKIFFITNQFVSDKKRATAEDELRGEYSIDIRILDRTWLLENTFRNSNQLLAIEAFHMSEDLLDIVEEGSKDIERRKRLKKIDDELLNIENLKSSRIVKLSEESVEIVRELEFDKSKAIEVLERNIRFTKKYGHLQNYSNALYDFCWTILWWYEDRDMYYQKYLELEEIYQEHLENYTILKKLSTLWIALYSNHIKGKKIIDSISTHTKLLEDSFDFFIQDKKNPKRAVLARFDYQMMKMQNPELWDDVVKEYIVILEDIKYNNDIDLFELKKVLELPILKNSPHYDELFDKLIDLLGEQSKNVSSGQLLMNRGDDYLETDVYTSIKYYSRALSKLYQEESKIDLIKILLSLGTAFERIGLAWSARSYYVRAYMNSFNLYFDEGTAIPGIFLSARSIKMLELRLGRIDYSLEMNELELQGIDLYPYKTNEREEFEKYSYYDGLLAIYLLNLSLEDICRLDTLPDYLNDIGLHTSSATIKYKLGYYDEDYLEALGSSKNVDEFMKNLFNQPASKSFQKGLNIEVVSNTITLKTKIIGCDVTVKSKRNRIKEELGATIFAMLENTFATSVVDKIMPVLGTFSIEILDGKEKTFNIEVQQNENTVQVIISQIDELIEFINRETVFEKIYSIVAIFISQMLVFESLFQKFKETSEKDNTLFRCFNYSSTLDTFLSYEDSRSVFSEHRTKYTNQREFDVFRNQPIEDTVVSTNVSKIKRMKEFDLTKVTHQNIQTSEVIYLPLWDKASWKGVLAIPENIISNKPCLGLVFRNEFGLSIFSKWQNDNIQNKIVIGIITGISQNHPYWYRVIIGENLFNQELSNSHSNQLFRITTRLHTMEARDDKTISILKQMIAKNKEFSFIPVLEEDLEANTLRTELSFVKTIDSIILKDVSEIDEKDYFLHHGVLPTDDPVNLNKEERFIESYIKEKKKTDLKSK</sequence>
<evidence type="ECO:0000313" key="1">
    <source>
        <dbReference type="EMBL" id="RDX02535.1"/>
    </source>
</evidence>
<accession>A0A3D8TUI3</accession>
<gene>
    <name evidence="1" type="ORF">UR08_03200</name>
</gene>
<dbReference type="RefSeq" id="WP_115752219.1">
    <property type="nucleotide sequence ID" value="NZ_LARY01000001.1"/>
</dbReference>
<proteinExistence type="predicted"/>